<evidence type="ECO:0000313" key="1">
    <source>
        <dbReference type="EMBL" id="GEO37263.1"/>
    </source>
</evidence>
<dbReference type="RefSeq" id="WP_147040199.1">
    <property type="nucleotide sequence ID" value="NZ_BJYZ01000006.1"/>
</dbReference>
<dbReference type="Proteomes" id="UP000321523">
    <property type="component" value="Unassembled WGS sequence"/>
</dbReference>
<dbReference type="EMBL" id="BJYZ01000006">
    <property type="protein sequence ID" value="GEO37263.1"/>
    <property type="molecule type" value="Genomic_DNA"/>
</dbReference>
<dbReference type="OrthoDB" id="7361098at2"/>
<evidence type="ECO:0000313" key="2">
    <source>
        <dbReference type="Proteomes" id="UP000321523"/>
    </source>
</evidence>
<organism evidence="1 2">
    <name type="scientific">Skermanella aerolata</name>
    <dbReference type="NCBI Taxonomy" id="393310"/>
    <lineage>
        <taxon>Bacteria</taxon>
        <taxon>Pseudomonadati</taxon>
        <taxon>Pseudomonadota</taxon>
        <taxon>Alphaproteobacteria</taxon>
        <taxon>Rhodospirillales</taxon>
        <taxon>Azospirillaceae</taxon>
        <taxon>Skermanella</taxon>
    </lineage>
</organism>
<protein>
    <submittedName>
        <fullName evidence="1">Uncharacterized protein</fullName>
    </submittedName>
</protein>
<comment type="caution">
    <text evidence="1">The sequence shown here is derived from an EMBL/GenBank/DDBJ whole genome shotgun (WGS) entry which is preliminary data.</text>
</comment>
<keyword evidence="2" id="KW-1185">Reference proteome</keyword>
<proteinExistence type="predicted"/>
<sequence>MDSVLRLPVEDKRPTSNAMDYALTVVETMGEQGLTTVPIKPTTAMLTAGARSGHVSVETAWKIYQAMINEEN</sequence>
<gene>
    <name evidence="1" type="ORF">SAE02_14110</name>
</gene>
<dbReference type="AlphaFoldDB" id="A0A512DLB8"/>
<name>A0A512DLB8_9PROT</name>
<accession>A0A512DLB8</accession>
<reference evidence="1 2" key="1">
    <citation type="submission" date="2019-07" db="EMBL/GenBank/DDBJ databases">
        <title>Whole genome shotgun sequence of Skermanella aerolata NBRC 106429.</title>
        <authorList>
            <person name="Hosoyama A."/>
            <person name="Uohara A."/>
            <person name="Ohji S."/>
            <person name="Ichikawa N."/>
        </authorList>
    </citation>
    <scope>NUCLEOTIDE SEQUENCE [LARGE SCALE GENOMIC DNA]</scope>
    <source>
        <strain evidence="1 2">NBRC 106429</strain>
    </source>
</reference>